<feature type="region of interest" description="Disordered" evidence="1">
    <location>
        <begin position="1"/>
        <end position="22"/>
    </location>
</feature>
<dbReference type="InterPro" id="IPR001031">
    <property type="entry name" value="Thioesterase"/>
</dbReference>
<name>A0ABZ2LL07_9BACT</name>
<feature type="domain" description="Condensation" evidence="2">
    <location>
        <begin position="53"/>
        <end position="513"/>
    </location>
</feature>
<dbReference type="PANTHER" id="PTHR45527">
    <property type="entry name" value="NONRIBOSOMAL PEPTIDE SYNTHETASE"/>
    <property type="match status" value="1"/>
</dbReference>
<dbReference type="InterPro" id="IPR029058">
    <property type="entry name" value="AB_hydrolase_fold"/>
</dbReference>
<evidence type="ECO:0000259" key="3">
    <source>
        <dbReference type="Pfam" id="PF00975"/>
    </source>
</evidence>
<evidence type="ECO:0000313" key="4">
    <source>
        <dbReference type="EMBL" id="WXB09522.1"/>
    </source>
</evidence>
<keyword evidence="5" id="KW-1185">Reference proteome</keyword>
<dbReference type="Gene3D" id="3.40.50.1820">
    <property type="entry name" value="alpha/beta hydrolase"/>
    <property type="match status" value="1"/>
</dbReference>
<dbReference type="InterPro" id="IPR023213">
    <property type="entry name" value="CAT-like_dom_sf"/>
</dbReference>
<gene>
    <name evidence="4" type="ORF">LVJ94_20105</name>
</gene>
<dbReference type="EMBL" id="CP089983">
    <property type="protein sequence ID" value="WXB09522.1"/>
    <property type="molecule type" value="Genomic_DNA"/>
</dbReference>
<dbReference type="Pfam" id="PF00668">
    <property type="entry name" value="Condensation"/>
    <property type="match status" value="1"/>
</dbReference>
<dbReference type="Pfam" id="PF00975">
    <property type="entry name" value="Thioesterase"/>
    <property type="match status" value="1"/>
</dbReference>
<dbReference type="SUPFAM" id="SSF53474">
    <property type="entry name" value="alpha/beta-Hydrolases"/>
    <property type="match status" value="1"/>
</dbReference>
<reference evidence="4" key="1">
    <citation type="submission" date="2021-12" db="EMBL/GenBank/DDBJ databases">
        <title>Discovery of the Pendulisporaceae a myxobacterial family with distinct sporulation behavior and unique specialized metabolism.</title>
        <authorList>
            <person name="Garcia R."/>
            <person name="Popoff A."/>
            <person name="Bader C.D."/>
            <person name="Loehr J."/>
            <person name="Walesch S."/>
            <person name="Walt C."/>
            <person name="Boldt J."/>
            <person name="Bunk B."/>
            <person name="Haeckl F.J.F.P.J."/>
            <person name="Gunesch A.P."/>
            <person name="Birkelbach J."/>
            <person name="Nuebel U."/>
            <person name="Pietschmann T."/>
            <person name="Bach T."/>
            <person name="Mueller R."/>
        </authorList>
    </citation>
    <scope>NUCLEOTIDE SEQUENCE</scope>
    <source>
        <strain evidence="4">MSr11367</strain>
    </source>
</reference>
<organism evidence="4 5">
    <name type="scientific">Pendulispora rubella</name>
    <dbReference type="NCBI Taxonomy" id="2741070"/>
    <lineage>
        <taxon>Bacteria</taxon>
        <taxon>Pseudomonadati</taxon>
        <taxon>Myxococcota</taxon>
        <taxon>Myxococcia</taxon>
        <taxon>Myxococcales</taxon>
        <taxon>Sorangiineae</taxon>
        <taxon>Pendulisporaceae</taxon>
        <taxon>Pendulispora</taxon>
    </lineage>
</organism>
<dbReference type="Gene3D" id="3.30.559.10">
    <property type="entry name" value="Chloramphenicol acetyltransferase-like domain"/>
    <property type="match status" value="1"/>
</dbReference>
<dbReference type="RefSeq" id="WP_394839196.1">
    <property type="nucleotide sequence ID" value="NZ_CP089929.1"/>
</dbReference>
<proteinExistence type="predicted"/>
<dbReference type="SUPFAM" id="SSF52777">
    <property type="entry name" value="CoA-dependent acyltransferases"/>
    <property type="match status" value="2"/>
</dbReference>
<evidence type="ECO:0000313" key="5">
    <source>
        <dbReference type="Proteomes" id="UP001374803"/>
    </source>
</evidence>
<evidence type="ECO:0000259" key="2">
    <source>
        <dbReference type="Pfam" id="PF00668"/>
    </source>
</evidence>
<feature type="domain" description="Thioesterase" evidence="3">
    <location>
        <begin position="610"/>
        <end position="718"/>
    </location>
</feature>
<sequence length="822" mass="89011">MGSWTGKSEETPRSAVPTDARAKLRTLLEQRRGVTRERSAPAEAASAPKLARTPLSFAQRRMWIAQQFAPESAACNIGYGIYLRGALREGALLRAFRNLVARHESLRMSFGLHGGVPTQTPLSEGIEVLGTTEDLTAIPPGARDAEVRARVMRLSRQPFDLAAGPPLRASLLRVTDDEHLLVVIVHHISVDGWSILRIILPELIADYSALASGDALPRRSKLPRWQDLVAGETAQLRDADRDVAYWRDALAGAPAHIDFPNDGPAPEFARSRGDRRRLRVPNDLSRALDDCARRCNVTLFPLLVTAACATFARWADQDDMVIGLVKSDRSRHDQEGSVGALVNHLPFRCQAPHDLSLGALLERVNASLTTVLHEHAGLPFERVAGAVLAAHGVRAAPLFNTIVQVHAFPLPQGRLDDAEVHARMSALGMSEFEHDFGRLSVAGLEGGFGPVYHGAAPRELRILMVRHDDGDTLGCEFDIDRFDGRTIDALLRTVMAVLAAVASDPERLVGSLALDARLDASKTERAKVADSPEMLAHVASTLARRMSTSVPPQALVRFASDTLGVDVAALDVSVGELLASPPLARAARVLHRPTHGSLVRLREGAGTPRIMVHPLLGRLDGYRELARRYPGDGAVFGFEAPAAHEGLAAHRSVEEMVAAYADALLDAFPDRRCTLGGWSFGALVALAMVERLTAHGGVQIEGVVLFDPWMPSHSEPTDLAIGFAHELWWSLRGSAPPPAMDNRPIRLPEIAARATAERLVGSPDAVFRYFDLYQAHEKIALAHTAPVCTNEAMVFCRQPDGTPPLFGAALDEVIACLSTLSA</sequence>
<feature type="region of interest" description="Disordered" evidence="1">
    <location>
        <begin position="29"/>
        <end position="48"/>
    </location>
</feature>
<dbReference type="InterPro" id="IPR001242">
    <property type="entry name" value="Condensation_dom"/>
</dbReference>
<evidence type="ECO:0000256" key="1">
    <source>
        <dbReference type="SAM" id="MobiDB-lite"/>
    </source>
</evidence>
<accession>A0ABZ2LL07</accession>
<dbReference type="Gene3D" id="3.30.559.30">
    <property type="entry name" value="Nonribosomal peptide synthetase, condensation domain"/>
    <property type="match status" value="1"/>
</dbReference>
<feature type="compositionally biased region" description="Basic and acidic residues" evidence="1">
    <location>
        <begin position="29"/>
        <end position="40"/>
    </location>
</feature>
<dbReference type="Proteomes" id="UP001374803">
    <property type="component" value="Chromosome"/>
</dbReference>
<dbReference type="PANTHER" id="PTHR45527:SF1">
    <property type="entry name" value="FATTY ACID SYNTHASE"/>
    <property type="match status" value="1"/>
</dbReference>
<protein>
    <submittedName>
        <fullName evidence="4">Condensation domain-containing protein</fullName>
    </submittedName>
</protein>